<dbReference type="Proteomes" id="UP001164250">
    <property type="component" value="Chromosome 12"/>
</dbReference>
<evidence type="ECO:0000313" key="1">
    <source>
        <dbReference type="EMBL" id="KAJ0082880.1"/>
    </source>
</evidence>
<keyword evidence="2" id="KW-1185">Reference proteome</keyword>
<evidence type="ECO:0000313" key="2">
    <source>
        <dbReference type="Proteomes" id="UP001164250"/>
    </source>
</evidence>
<dbReference type="EMBL" id="CM047908">
    <property type="protein sequence ID" value="KAJ0082880.1"/>
    <property type="molecule type" value="Genomic_DNA"/>
</dbReference>
<gene>
    <name evidence="1" type="ORF">Patl1_10949</name>
</gene>
<name>A0ACC1A5T8_9ROSI</name>
<accession>A0ACC1A5T8</accession>
<comment type="caution">
    <text evidence="1">The sequence shown here is derived from an EMBL/GenBank/DDBJ whole genome shotgun (WGS) entry which is preliminary data.</text>
</comment>
<sequence length="199" mass="22481">MEDEAEIYDGIRAQFPLAFGKQSKPQTSLEKVHDATRRSEQPPSTTTTTTNTQVFVLKRKLFVSCKGFDLWNVTICEIVESCLLKEVRSRLASQEQSFVKENLTRQEAETKAKNMEEEICRLQKTLEERNGQLEASASNTEKPDVERDQTIMEIEQECLAVYGRKIDEAKASRAQLQRAIALSESEIASICSSLGESNL</sequence>
<proteinExistence type="predicted"/>
<protein>
    <submittedName>
        <fullName evidence="1">Uncharacterized protein</fullName>
    </submittedName>
</protein>
<reference evidence="2" key="1">
    <citation type="journal article" date="2023" name="G3 (Bethesda)">
        <title>Genome assembly and association tests identify interacting loci associated with vigor, precocity, and sex in interspecific pistachio rootstocks.</title>
        <authorList>
            <person name="Palmer W."/>
            <person name="Jacygrad E."/>
            <person name="Sagayaradj S."/>
            <person name="Cavanaugh K."/>
            <person name="Han R."/>
            <person name="Bertier L."/>
            <person name="Beede B."/>
            <person name="Kafkas S."/>
            <person name="Golino D."/>
            <person name="Preece J."/>
            <person name="Michelmore R."/>
        </authorList>
    </citation>
    <scope>NUCLEOTIDE SEQUENCE [LARGE SCALE GENOMIC DNA]</scope>
</reference>
<organism evidence="1 2">
    <name type="scientific">Pistacia atlantica</name>
    <dbReference type="NCBI Taxonomy" id="434234"/>
    <lineage>
        <taxon>Eukaryota</taxon>
        <taxon>Viridiplantae</taxon>
        <taxon>Streptophyta</taxon>
        <taxon>Embryophyta</taxon>
        <taxon>Tracheophyta</taxon>
        <taxon>Spermatophyta</taxon>
        <taxon>Magnoliopsida</taxon>
        <taxon>eudicotyledons</taxon>
        <taxon>Gunneridae</taxon>
        <taxon>Pentapetalae</taxon>
        <taxon>rosids</taxon>
        <taxon>malvids</taxon>
        <taxon>Sapindales</taxon>
        <taxon>Anacardiaceae</taxon>
        <taxon>Pistacia</taxon>
    </lineage>
</organism>